<keyword evidence="2" id="KW-0732">Signal</keyword>
<accession>A0ABX0JNQ7</accession>
<evidence type="ECO:0000313" key="3">
    <source>
        <dbReference type="EMBL" id="NHN84403.1"/>
    </source>
</evidence>
<proteinExistence type="predicted"/>
<name>A0ABX0JNQ7_9PROT</name>
<gene>
    <name evidence="3" type="ORF">GOB93_07055</name>
</gene>
<feature type="region of interest" description="Disordered" evidence="1">
    <location>
        <begin position="22"/>
        <end position="46"/>
    </location>
</feature>
<organism evidence="3 4">
    <name type="scientific">Acetobacter musti</name>
    <dbReference type="NCBI Taxonomy" id="864732"/>
    <lineage>
        <taxon>Bacteria</taxon>
        <taxon>Pseudomonadati</taxon>
        <taxon>Pseudomonadota</taxon>
        <taxon>Alphaproteobacteria</taxon>
        <taxon>Acetobacterales</taxon>
        <taxon>Acetobacteraceae</taxon>
        <taxon>Acetobacter</taxon>
    </lineage>
</organism>
<feature type="chain" id="PRO_5046206742" evidence="2">
    <location>
        <begin position="26"/>
        <end position="176"/>
    </location>
</feature>
<keyword evidence="4" id="KW-1185">Reference proteome</keyword>
<dbReference type="Proteomes" id="UP000635278">
    <property type="component" value="Unassembled WGS sequence"/>
</dbReference>
<evidence type="ECO:0000256" key="1">
    <source>
        <dbReference type="SAM" id="MobiDB-lite"/>
    </source>
</evidence>
<protein>
    <submittedName>
        <fullName evidence="3">Uncharacterized protein</fullName>
    </submittedName>
</protein>
<evidence type="ECO:0000313" key="4">
    <source>
        <dbReference type="Proteomes" id="UP000635278"/>
    </source>
</evidence>
<feature type="signal peptide" evidence="2">
    <location>
        <begin position="1"/>
        <end position="25"/>
    </location>
</feature>
<reference evidence="3 4" key="1">
    <citation type="journal article" date="2020" name="Int. J. Syst. Evol. Microbiol.">
        <title>Novel acetic acid bacteria from cider fermentations: Acetobacter conturbans sp. nov. and Acetobacter fallax sp. nov.</title>
        <authorList>
            <person name="Sombolestani A.S."/>
            <person name="Cleenwerck I."/>
            <person name="Cnockaert M."/>
            <person name="Borremans W."/>
            <person name="Wieme A.D."/>
            <person name="De Vuyst L."/>
            <person name="Vandamme P."/>
        </authorList>
    </citation>
    <scope>NUCLEOTIDE SEQUENCE [LARGE SCALE GENOMIC DNA]</scope>
    <source>
        <strain evidence="3 4">LMG 30640</strain>
    </source>
</reference>
<comment type="caution">
    <text evidence="3">The sequence shown here is derived from an EMBL/GenBank/DDBJ whole genome shotgun (WGS) entry which is preliminary data.</text>
</comment>
<sequence>MVMTIAGISLLAGGGFWLNSAGQNAASPPPPAMQRTTESPPPTHNGPQIAGAFALIAPEHAARALRDAGYSPSDQARILAGIKRKEYRLVNLPFFDAGGHGGAVSVQSGPVTRIVPLSQKPVSVLLPILVSGEVQVNPASDPGMAGIAAGALTILGPMELPAIHRDEYLTLTVIAQ</sequence>
<dbReference type="EMBL" id="WOTB01000007">
    <property type="protein sequence ID" value="NHN84403.1"/>
    <property type="molecule type" value="Genomic_DNA"/>
</dbReference>
<evidence type="ECO:0000256" key="2">
    <source>
        <dbReference type="SAM" id="SignalP"/>
    </source>
</evidence>